<comment type="subcellular location">
    <subcellularLocation>
        <location evidence="1">Cytoplasm</location>
        <location evidence="1">Cytoskeleton</location>
        <location evidence="1">Cilium basal body</location>
    </subcellularLocation>
</comment>
<dbReference type="GO" id="GO:0005930">
    <property type="term" value="C:axoneme"/>
    <property type="evidence" value="ECO:0007669"/>
    <property type="project" value="TreeGrafter"/>
</dbReference>
<proteinExistence type="inferred from homology"/>
<dbReference type="Pfam" id="PF00071">
    <property type="entry name" value="Ras"/>
    <property type="match status" value="1"/>
</dbReference>
<keyword evidence="9" id="KW-0969">Cilium</keyword>
<organism evidence="14 15">
    <name type="scientific">Tritrichomonas foetus</name>
    <dbReference type="NCBI Taxonomy" id="1144522"/>
    <lineage>
        <taxon>Eukaryota</taxon>
        <taxon>Metamonada</taxon>
        <taxon>Parabasalia</taxon>
        <taxon>Tritrichomonadida</taxon>
        <taxon>Tritrichomonadidae</taxon>
        <taxon>Tritrichomonas</taxon>
    </lineage>
</organism>
<dbReference type="GO" id="GO:0045504">
    <property type="term" value="F:dynein heavy chain binding"/>
    <property type="evidence" value="ECO:0007669"/>
    <property type="project" value="TreeGrafter"/>
</dbReference>
<reference evidence="14" key="1">
    <citation type="submission" date="2016-10" db="EMBL/GenBank/DDBJ databases">
        <authorList>
            <person name="Benchimol M."/>
            <person name="Almeida L.G."/>
            <person name="Vasconcelos A.T."/>
            <person name="Perreira-Neves A."/>
            <person name="Rosa I.A."/>
            <person name="Tasca T."/>
            <person name="Bogo M.R."/>
            <person name="de Souza W."/>
        </authorList>
    </citation>
    <scope>NUCLEOTIDE SEQUENCE [LARGE SCALE GENOMIC DNA]</scope>
    <source>
        <strain evidence="14">K</strain>
    </source>
</reference>
<feature type="compositionally biased region" description="Basic and acidic residues" evidence="13">
    <location>
        <begin position="238"/>
        <end position="249"/>
    </location>
</feature>
<keyword evidence="7" id="KW-0970">Cilium biogenesis/degradation</keyword>
<evidence type="ECO:0000256" key="4">
    <source>
        <dbReference type="ARBA" id="ARBA00022473"/>
    </source>
</evidence>
<dbReference type="GO" id="GO:0003924">
    <property type="term" value="F:GTPase activity"/>
    <property type="evidence" value="ECO:0007669"/>
    <property type="project" value="InterPro"/>
</dbReference>
<dbReference type="GO" id="GO:0005874">
    <property type="term" value="C:microtubule"/>
    <property type="evidence" value="ECO:0007669"/>
    <property type="project" value="UniProtKB-KW"/>
</dbReference>
<evidence type="ECO:0000313" key="14">
    <source>
        <dbReference type="EMBL" id="OHT03150.1"/>
    </source>
</evidence>
<evidence type="ECO:0000256" key="13">
    <source>
        <dbReference type="SAM" id="MobiDB-lite"/>
    </source>
</evidence>
<evidence type="ECO:0000256" key="10">
    <source>
        <dbReference type="ARBA" id="ARBA00023175"/>
    </source>
</evidence>
<accession>A0A1J4K081</accession>
<dbReference type="VEuPathDB" id="TrichDB:TRFO_06815"/>
<dbReference type="InterPro" id="IPR001806">
    <property type="entry name" value="Small_GTPase"/>
</dbReference>
<dbReference type="GO" id="GO:0035735">
    <property type="term" value="P:intraciliary transport involved in cilium assembly"/>
    <property type="evidence" value="ECO:0007669"/>
    <property type="project" value="InterPro"/>
</dbReference>
<dbReference type="GO" id="GO:0035721">
    <property type="term" value="P:intraciliary retrograde transport"/>
    <property type="evidence" value="ECO:0007669"/>
    <property type="project" value="InterPro"/>
</dbReference>
<keyword evidence="12" id="KW-0966">Cell projection</keyword>
<keyword evidence="11" id="KW-0206">Cytoskeleton</keyword>
<dbReference type="Proteomes" id="UP000179807">
    <property type="component" value="Unassembled WGS sequence"/>
</dbReference>
<dbReference type="OrthoDB" id="10263060at2759"/>
<evidence type="ECO:0000256" key="11">
    <source>
        <dbReference type="ARBA" id="ARBA00023212"/>
    </source>
</evidence>
<dbReference type="RefSeq" id="XP_068356286.1">
    <property type="nucleotide sequence ID" value="XM_068493320.1"/>
</dbReference>
<sequence length="285" mass="31764">MSDIWGTQINESPYKKQEFGAGDPNMLFVGSEKSGKTSLLNIFFKRQEEPHPTLALTYQSCGVKVAGRPITLHAWELGGGLQLESILDTIVTENTQNGFLIFICLDLSSASSIIDAVDWAERVDSRFAEKRRAVFFIGTHYDVFEGKDPHEKEIIVKGLRAVAAQHNAGICFTSTKHENLKARFKNIIKYVGIANAKIKEKEDDNSKPIIFGPGEDSDSKNDNDSVAAMMNQMAQEAANEREKSPKDHTNPAQNPQFAEEDIDQLCAARKSELVEQTKRSEKKSK</sequence>
<feature type="compositionally biased region" description="Basic and acidic residues" evidence="13">
    <location>
        <begin position="269"/>
        <end position="279"/>
    </location>
</feature>
<dbReference type="InterPro" id="IPR040045">
    <property type="entry name" value="DYNC2LI1"/>
</dbReference>
<feature type="compositionally biased region" description="Low complexity" evidence="13">
    <location>
        <begin position="227"/>
        <end position="237"/>
    </location>
</feature>
<evidence type="ECO:0000256" key="5">
    <source>
        <dbReference type="ARBA" id="ARBA00022490"/>
    </source>
</evidence>
<dbReference type="PANTHER" id="PTHR13236:SF0">
    <property type="entry name" value="CYTOPLASMIC DYNEIN 2 LIGHT INTERMEDIATE CHAIN 1"/>
    <property type="match status" value="1"/>
</dbReference>
<keyword evidence="4" id="KW-0217">Developmental protein</keyword>
<evidence type="ECO:0000256" key="1">
    <source>
        <dbReference type="ARBA" id="ARBA00004120"/>
    </source>
</evidence>
<dbReference type="GO" id="GO:0005525">
    <property type="term" value="F:GTP binding"/>
    <property type="evidence" value="ECO:0007669"/>
    <property type="project" value="InterPro"/>
</dbReference>
<keyword evidence="15" id="KW-1185">Reference proteome</keyword>
<gene>
    <name evidence="14" type="ORF">TRFO_06815</name>
</gene>
<dbReference type="GO" id="GO:0005868">
    <property type="term" value="C:cytoplasmic dynein complex"/>
    <property type="evidence" value="ECO:0007669"/>
    <property type="project" value="InterPro"/>
</dbReference>
<evidence type="ECO:0000256" key="9">
    <source>
        <dbReference type="ARBA" id="ARBA00023069"/>
    </source>
</evidence>
<keyword evidence="8" id="KW-0243">Dynein</keyword>
<keyword evidence="6" id="KW-0493">Microtubule</keyword>
<evidence type="ECO:0000256" key="3">
    <source>
        <dbReference type="ARBA" id="ARBA00018863"/>
    </source>
</evidence>
<dbReference type="InterPro" id="IPR027417">
    <property type="entry name" value="P-loop_NTPase"/>
</dbReference>
<dbReference type="Gene3D" id="3.40.50.300">
    <property type="entry name" value="P-loop containing nucleotide triphosphate hydrolases"/>
    <property type="match status" value="1"/>
</dbReference>
<keyword evidence="10" id="KW-0505">Motor protein</keyword>
<evidence type="ECO:0000256" key="2">
    <source>
        <dbReference type="ARBA" id="ARBA00006831"/>
    </source>
</evidence>
<feature type="region of interest" description="Disordered" evidence="13">
    <location>
        <begin position="204"/>
        <end position="285"/>
    </location>
</feature>
<evidence type="ECO:0000256" key="6">
    <source>
        <dbReference type="ARBA" id="ARBA00022701"/>
    </source>
</evidence>
<comment type="caution">
    <text evidence="14">The sequence shown here is derived from an EMBL/GenBank/DDBJ whole genome shotgun (WGS) entry which is preliminary data.</text>
</comment>
<dbReference type="AlphaFoldDB" id="A0A1J4K081"/>
<dbReference type="EMBL" id="MLAK01000838">
    <property type="protein sequence ID" value="OHT03150.1"/>
    <property type="molecule type" value="Genomic_DNA"/>
</dbReference>
<dbReference type="GeneID" id="94828024"/>
<evidence type="ECO:0000256" key="12">
    <source>
        <dbReference type="ARBA" id="ARBA00023273"/>
    </source>
</evidence>
<keyword evidence="5" id="KW-0963">Cytoplasm</keyword>
<dbReference type="PANTHER" id="PTHR13236">
    <property type="entry name" value="DYNEIN 2 LIGHT INTERMEDIATE CHAIN, ISOFORM 2"/>
    <property type="match status" value="1"/>
</dbReference>
<evidence type="ECO:0000256" key="8">
    <source>
        <dbReference type="ARBA" id="ARBA00023017"/>
    </source>
</evidence>
<dbReference type="GO" id="GO:0036064">
    <property type="term" value="C:ciliary basal body"/>
    <property type="evidence" value="ECO:0007669"/>
    <property type="project" value="TreeGrafter"/>
</dbReference>
<protein>
    <recommendedName>
        <fullName evidence="3">Cytoplasmic dynein 2 light intermediate chain 1</fullName>
    </recommendedName>
</protein>
<comment type="similarity">
    <text evidence="2">Belongs to the dynein light intermediate chain family.</text>
</comment>
<dbReference type="SUPFAM" id="SSF52540">
    <property type="entry name" value="P-loop containing nucleoside triphosphate hydrolases"/>
    <property type="match status" value="1"/>
</dbReference>
<evidence type="ECO:0000256" key="7">
    <source>
        <dbReference type="ARBA" id="ARBA00022794"/>
    </source>
</evidence>
<name>A0A1J4K081_9EUKA</name>
<evidence type="ECO:0000313" key="15">
    <source>
        <dbReference type="Proteomes" id="UP000179807"/>
    </source>
</evidence>